<dbReference type="Pfam" id="PF07963">
    <property type="entry name" value="N_methyl"/>
    <property type="match status" value="1"/>
</dbReference>
<keyword evidence="1" id="KW-0472">Membrane</keyword>
<dbReference type="EMBL" id="CP014646">
    <property type="protein sequence ID" value="AMO38665.1"/>
    <property type="molecule type" value="Genomic_DNA"/>
</dbReference>
<dbReference type="InterPro" id="IPR012902">
    <property type="entry name" value="N_methyl_site"/>
</dbReference>
<keyword evidence="3" id="KW-1185">Reference proteome</keyword>
<dbReference type="InterPro" id="IPR045584">
    <property type="entry name" value="Pilin-like"/>
</dbReference>
<sequence>MQFRQQGFTLVEIAVVLLIVGLLLGGVLKGQELIDSAKVKNLAQDFRSIPALIHAYQDRFRALPGDDARARLHLCPGGSECTTLGNGNGIIDGAWNDTADSDAFRFWQHVRLANLASGSTDTGSASYLPRNALGGRLGVQRAGTLLGIGGGILTCSASIPGKLVRQLDIALDDGDPATGSMRAGSDAGGTLTAISADAPLDDAASYTVCASL</sequence>
<organism evidence="2 3">
    <name type="scientific">Thauera humireducens</name>
    <dbReference type="NCBI Taxonomy" id="1134435"/>
    <lineage>
        <taxon>Bacteria</taxon>
        <taxon>Pseudomonadati</taxon>
        <taxon>Pseudomonadota</taxon>
        <taxon>Betaproteobacteria</taxon>
        <taxon>Rhodocyclales</taxon>
        <taxon>Zoogloeaceae</taxon>
        <taxon>Thauera</taxon>
    </lineage>
</organism>
<dbReference type="SUPFAM" id="SSF54523">
    <property type="entry name" value="Pili subunits"/>
    <property type="match status" value="1"/>
</dbReference>
<dbReference type="KEGG" id="thu:AC731_017965"/>
<evidence type="ECO:0000313" key="2">
    <source>
        <dbReference type="EMBL" id="AMO38665.1"/>
    </source>
</evidence>
<keyword evidence="1" id="KW-0812">Transmembrane</keyword>
<evidence type="ECO:0000313" key="3">
    <source>
        <dbReference type="Proteomes" id="UP000036902"/>
    </source>
</evidence>
<accession>A0A127K9M0</accession>
<feature type="transmembrane region" description="Helical" evidence="1">
    <location>
        <begin position="7"/>
        <end position="28"/>
    </location>
</feature>
<dbReference type="Proteomes" id="UP000036902">
    <property type="component" value="Chromosome"/>
</dbReference>
<dbReference type="NCBIfam" id="TIGR02532">
    <property type="entry name" value="IV_pilin_GFxxxE"/>
    <property type="match status" value="1"/>
</dbReference>
<dbReference type="RefSeq" id="WP_048708244.1">
    <property type="nucleotide sequence ID" value="NZ_CP014646.1"/>
</dbReference>
<name>A0A127K9M0_9RHOO</name>
<gene>
    <name evidence="2" type="ORF">AC731_017965</name>
</gene>
<protein>
    <submittedName>
        <fullName evidence="2">N-terminal methylation site</fullName>
    </submittedName>
</protein>
<proteinExistence type="predicted"/>
<dbReference type="STRING" id="1134435.AC731_017965"/>
<keyword evidence="1" id="KW-1133">Transmembrane helix</keyword>
<evidence type="ECO:0000256" key="1">
    <source>
        <dbReference type="SAM" id="Phobius"/>
    </source>
</evidence>
<dbReference type="PROSITE" id="PS00409">
    <property type="entry name" value="PROKAR_NTER_METHYL"/>
    <property type="match status" value="1"/>
</dbReference>
<dbReference type="AlphaFoldDB" id="A0A127K9M0"/>
<reference evidence="3" key="1">
    <citation type="submission" date="2016-03" db="EMBL/GenBank/DDBJ databases">
        <authorList>
            <person name="Ma C."/>
            <person name="Zhou S."/>
            <person name="Yang G."/>
        </authorList>
    </citation>
    <scope>NUCLEOTIDE SEQUENCE [LARGE SCALE GENOMIC DNA]</scope>
    <source>
        <strain evidence="3">SgZ-1</strain>
    </source>
</reference>